<dbReference type="Proteomes" id="UP000320244">
    <property type="component" value="Unassembled WGS sequence"/>
</dbReference>
<dbReference type="CDD" id="cd04486">
    <property type="entry name" value="YhcR_OBF_like"/>
    <property type="match status" value="1"/>
</dbReference>
<comment type="caution">
    <text evidence="4">The sequence shown here is derived from an EMBL/GenBank/DDBJ whole genome shotgun (WGS) entry which is preliminary data.</text>
</comment>
<dbReference type="PANTHER" id="PTHR42834:SF1">
    <property type="entry name" value="ENDONUCLEASE_EXONUCLEASE_PHOSPHATASE FAMILY PROTEIN (AFU_ORTHOLOGUE AFUA_3G09210)"/>
    <property type="match status" value="1"/>
</dbReference>
<keyword evidence="5" id="KW-1185">Reference proteome</keyword>
<dbReference type="OrthoDB" id="1016457at2"/>
<dbReference type="Gene3D" id="2.60.40.1260">
    <property type="entry name" value="Lamin Tail domain"/>
    <property type="match status" value="1"/>
</dbReference>
<evidence type="ECO:0000256" key="2">
    <source>
        <dbReference type="SAM" id="SignalP"/>
    </source>
</evidence>
<reference evidence="4 5" key="2">
    <citation type="submission" date="2019-08" db="EMBL/GenBank/DDBJ databases">
        <title>Jejuicoccus antrihumi gen. nov., sp. nov., a new member of the family Dermacoccaceae isolated from a cave.</title>
        <authorList>
            <person name="Schumann P."/>
            <person name="Kim I.S."/>
        </authorList>
    </citation>
    <scope>NUCLEOTIDE SEQUENCE [LARGE SCALE GENOMIC DNA]</scope>
    <source>
        <strain evidence="4 5">C5-26</strain>
    </source>
</reference>
<dbReference type="Gene3D" id="3.60.10.10">
    <property type="entry name" value="Endonuclease/exonuclease/phosphatase"/>
    <property type="match status" value="1"/>
</dbReference>
<dbReference type="SUPFAM" id="SSF74853">
    <property type="entry name" value="Lamin A/C globular tail domain"/>
    <property type="match status" value="1"/>
</dbReference>
<feature type="domain" description="LTD" evidence="3">
    <location>
        <begin position="22"/>
        <end position="150"/>
    </location>
</feature>
<dbReference type="AlphaFoldDB" id="A0A563DTR4"/>
<evidence type="ECO:0000256" key="1">
    <source>
        <dbReference type="SAM" id="MobiDB-lite"/>
    </source>
</evidence>
<feature type="region of interest" description="Disordered" evidence="1">
    <location>
        <begin position="187"/>
        <end position="214"/>
    </location>
</feature>
<feature type="signal peptide" evidence="2">
    <location>
        <begin position="1"/>
        <end position="32"/>
    </location>
</feature>
<feature type="compositionally biased region" description="Low complexity" evidence="1">
    <location>
        <begin position="194"/>
        <end position="204"/>
    </location>
</feature>
<evidence type="ECO:0000313" key="5">
    <source>
        <dbReference type="Proteomes" id="UP000320244"/>
    </source>
</evidence>
<protein>
    <submittedName>
        <fullName evidence="4">Nuclease</fullName>
    </submittedName>
</protein>
<keyword evidence="2" id="KW-0732">Signal</keyword>
<organism evidence="4 5">
    <name type="scientific">Leekyejoonella antrihumi</name>
    <dbReference type="NCBI Taxonomy" id="1660198"/>
    <lineage>
        <taxon>Bacteria</taxon>
        <taxon>Bacillati</taxon>
        <taxon>Actinomycetota</taxon>
        <taxon>Actinomycetes</taxon>
        <taxon>Micrococcales</taxon>
        <taxon>Dermacoccaceae</taxon>
        <taxon>Leekyejoonella</taxon>
    </lineage>
</organism>
<proteinExistence type="predicted"/>
<reference evidence="4 5" key="1">
    <citation type="submission" date="2019-05" db="EMBL/GenBank/DDBJ databases">
        <authorList>
            <person name="Lee S.D."/>
        </authorList>
    </citation>
    <scope>NUCLEOTIDE SEQUENCE [LARGE SCALE GENOMIC DNA]</scope>
    <source>
        <strain evidence="4 5">C5-26</strain>
    </source>
</reference>
<dbReference type="GO" id="GO:0003824">
    <property type="term" value="F:catalytic activity"/>
    <property type="evidence" value="ECO:0007669"/>
    <property type="project" value="InterPro"/>
</dbReference>
<evidence type="ECO:0000259" key="3">
    <source>
        <dbReference type="PROSITE" id="PS51841"/>
    </source>
</evidence>
<dbReference type="Pfam" id="PF00932">
    <property type="entry name" value="LTD"/>
    <property type="match status" value="1"/>
</dbReference>
<dbReference type="PROSITE" id="PS51841">
    <property type="entry name" value="LTD"/>
    <property type="match status" value="1"/>
</dbReference>
<sequence length="805" mass="83985">MIPRRHRRLTSVLAISSLAVATAMAAAPSAHAVSANLVVSEVYGGGGNSGTTLASDFIELYNTSDQPVDLTGWTVKYWSAQGTTAQTTSLTGSIPAGGHFLVKEADGSNAGAGALPAPDATGTIALSATAGRVAVVDPNGTVVDLVGWGNASQSEGTAAEYTSNTTSIARVSACTDTDNNAADFVAGSPTPQNTGTPAGDCTTGPTPPPTGQAATIPQIQGAAHRSPLTGQKVTDVPGVVTATDGTGFWMQSVTPDDNPATSEGIFVFTHSAPTVQVGDLLQVAGTVDEYRPGGASGTGNLSTTELTSPTIDVQGTGHALPAPVIIGVDRIAPQQTIESGNPGSVEKAGVPFDPKVNALDFDESLEGMRVGLKDAQAVGPTNTSYGETAVVPGQNVTALRTVDGGVEYNSYDSPNAMRLILSDRLLPKGSVGAANVGDTYAGTTVGVMDYDYGDFYLDVTKAASLKSAGLKKTVATKPSATQLAFGTFNVENLAPSDPQTKFDRLAGQLVHNMQSPDIVALEEIQDDNGATSDGTVDSTATTDKLIAAVRAAGGPAYRAQWINPQDGKDGGQPGGNIRQVLIYRIDRGLRFVDKPGGTASNATAVTGSGRKTSISFSPGRIDPTNSAWDNSRKPLIAEFTWRGSPVFVIANHFAAKLGDDPLMGRWQQPQRSSEVQRDSQATVVRSFTDKLLAADPRANIVTLGDLNDFEFSPTTNIMVGSGATKMTDLPRTLPANQRYTYDYEGNSQVLDHILVSPSLATLPWPLSRVAKPYDYQVVHTNAEFSDQDSDHDPQVVRINLLALHR</sequence>
<name>A0A563DTR4_9MICO</name>
<dbReference type="InterPro" id="IPR005135">
    <property type="entry name" value="Endo/exonuclease/phosphatase"/>
</dbReference>
<feature type="chain" id="PRO_5021864009" evidence="2">
    <location>
        <begin position="33"/>
        <end position="805"/>
    </location>
</feature>
<dbReference type="InterPro" id="IPR036691">
    <property type="entry name" value="Endo/exonu/phosph_ase_sf"/>
</dbReference>
<dbReference type="RefSeq" id="WP_146320101.1">
    <property type="nucleotide sequence ID" value="NZ_VCQV01000039.1"/>
</dbReference>
<dbReference type="PANTHER" id="PTHR42834">
    <property type="entry name" value="ENDONUCLEASE/EXONUCLEASE/PHOSPHATASE FAMILY PROTEIN (AFU_ORTHOLOGUE AFUA_3G09210)"/>
    <property type="match status" value="1"/>
</dbReference>
<dbReference type="InterPro" id="IPR001322">
    <property type="entry name" value="Lamin_tail_dom"/>
</dbReference>
<dbReference type="EMBL" id="VCQV01000039">
    <property type="protein sequence ID" value="TWP33579.1"/>
    <property type="molecule type" value="Genomic_DNA"/>
</dbReference>
<dbReference type="SUPFAM" id="SSF56219">
    <property type="entry name" value="DNase I-like"/>
    <property type="match status" value="1"/>
</dbReference>
<evidence type="ECO:0000313" key="4">
    <source>
        <dbReference type="EMBL" id="TWP33579.1"/>
    </source>
</evidence>
<accession>A0A563DTR4</accession>
<gene>
    <name evidence="4" type="ORF">FGL98_20795</name>
</gene>
<dbReference type="InterPro" id="IPR036415">
    <property type="entry name" value="Lamin_tail_dom_sf"/>
</dbReference>
<dbReference type="Pfam" id="PF19580">
    <property type="entry name" value="Exo_endo_phos_3"/>
    <property type="match status" value="1"/>
</dbReference>